<reference evidence="2 3" key="1">
    <citation type="submission" date="2010-06" db="EMBL/GenBank/DDBJ databases">
        <title>Complete sequence chromosome of Methanohalobium evestigatum Z-7303.</title>
        <authorList>
            <consortium name="US DOE Joint Genome Institute"/>
            <person name="Lucas S."/>
            <person name="Copeland A."/>
            <person name="Lapidus A."/>
            <person name="Cheng J.-F."/>
            <person name="Bruce D."/>
            <person name="Goodwin L."/>
            <person name="Pitluck S."/>
            <person name="Saunders E."/>
            <person name="Detter J.C."/>
            <person name="Han C."/>
            <person name="Tapia R."/>
            <person name="Land M."/>
            <person name="Hauser L."/>
            <person name="Kyrpides N."/>
            <person name="Mikhailova N."/>
            <person name="Sieprawska-Lupa M."/>
            <person name="Whitman W.B."/>
            <person name="Anderson I."/>
            <person name="Woyke T."/>
        </authorList>
    </citation>
    <scope>NUCLEOTIDE SEQUENCE [LARGE SCALE GENOMIC DNA]</scope>
    <source>
        <strain evidence="3">ATCC BAA-1072 / DSM 3721 / NBRC 107634 / OCM 161 / Z-7303</strain>
    </source>
</reference>
<dbReference type="SUPFAM" id="SSF47240">
    <property type="entry name" value="Ferritin-like"/>
    <property type="match status" value="1"/>
</dbReference>
<dbReference type="PROSITE" id="PS50206">
    <property type="entry name" value="RHODANESE_3"/>
    <property type="match status" value="1"/>
</dbReference>
<evidence type="ECO:0000313" key="3">
    <source>
        <dbReference type="Proteomes" id="UP000000391"/>
    </source>
</evidence>
<dbReference type="Gene3D" id="3.40.250.10">
    <property type="entry name" value="Rhodanese-like domain"/>
    <property type="match status" value="1"/>
</dbReference>
<keyword evidence="3" id="KW-1185">Reference proteome</keyword>
<organism evidence="2 3">
    <name type="scientific">Methanohalobium evestigatum (strain ATCC BAA-1072 / DSM 3721 / NBRC 107634 / OCM 161 / Z-7303)</name>
    <dbReference type="NCBI Taxonomy" id="644295"/>
    <lineage>
        <taxon>Archaea</taxon>
        <taxon>Methanobacteriati</taxon>
        <taxon>Methanobacteriota</taxon>
        <taxon>Stenosarchaea group</taxon>
        <taxon>Methanomicrobia</taxon>
        <taxon>Methanosarcinales</taxon>
        <taxon>Methanosarcinaceae</taxon>
        <taxon>Methanohalobium</taxon>
    </lineage>
</organism>
<dbReference type="InterPro" id="IPR003251">
    <property type="entry name" value="Rr_diiron-bd_dom"/>
</dbReference>
<dbReference type="Proteomes" id="UP000000391">
    <property type="component" value="Chromosome"/>
</dbReference>
<evidence type="ECO:0000313" key="2">
    <source>
        <dbReference type="EMBL" id="ADI73807.1"/>
    </source>
</evidence>
<dbReference type="InterPro" id="IPR050229">
    <property type="entry name" value="GlpE_sulfurtransferase"/>
</dbReference>
<proteinExistence type="predicted"/>
<dbReference type="Pfam" id="PF02915">
    <property type="entry name" value="Rubrerythrin"/>
    <property type="match status" value="1"/>
</dbReference>
<dbReference type="EMBL" id="CP002069">
    <property type="protein sequence ID" value="ADI73807.1"/>
    <property type="molecule type" value="Genomic_DNA"/>
</dbReference>
<dbReference type="Gene3D" id="1.20.1260.10">
    <property type="match status" value="1"/>
</dbReference>
<dbReference type="Pfam" id="PF00581">
    <property type="entry name" value="Rhodanese"/>
    <property type="match status" value="1"/>
</dbReference>
<dbReference type="GeneID" id="9346540"/>
<dbReference type="SUPFAM" id="SSF52821">
    <property type="entry name" value="Rhodanese/Cell cycle control phosphatase"/>
    <property type="match status" value="1"/>
</dbReference>
<dbReference type="OrthoDB" id="135517at2157"/>
<dbReference type="GO" id="GO:0046872">
    <property type="term" value="F:metal ion binding"/>
    <property type="evidence" value="ECO:0007669"/>
    <property type="project" value="InterPro"/>
</dbReference>
<protein>
    <submittedName>
        <fullName evidence="2">Rhodanese domain protein</fullName>
    </submittedName>
</protein>
<sequence length="278" mass="32419">MNISCSTEDVTKISPEKLKQMLDNDREGINILVDVRQPEEYEQSHIPGSKLVPLDELDARYDELDKNKNIITYCRAGRRSLGAATYLCNLGFQNVYTMDGGILEWNYETLSGYPEEKPEFITGNEQIKDILLTALKLEKGAQDFYLRAKNNEISSNIRQTLDKLSQFEDAHMNRLYRRYANTVEEDIPELEVLKKELDFEYMEGGIKLSKELLKSDEKFKDEIDVLETAIEKEYLSFDFYKRMAEIMSDKNTRKLLHELASEEKNHITYLTNNLKKII</sequence>
<dbReference type="RefSeq" id="WP_013194375.1">
    <property type="nucleotide sequence ID" value="NC_014253.1"/>
</dbReference>
<dbReference type="InterPro" id="IPR001763">
    <property type="entry name" value="Rhodanese-like_dom"/>
</dbReference>
<gene>
    <name evidence="2" type="ordered locus">Metev_0911</name>
</gene>
<dbReference type="InterPro" id="IPR036873">
    <property type="entry name" value="Rhodanese-like_dom_sf"/>
</dbReference>
<dbReference type="CDD" id="cd01045">
    <property type="entry name" value="Ferritin_like_AB"/>
    <property type="match status" value="1"/>
</dbReference>
<dbReference type="KEGG" id="mev:Metev_0911"/>
<dbReference type="InterPro" id="IPR012347">
    <property type="entry name" value="Ferritin-like"/>
</dbReference>
<evidence type="ECO:0000259" key="1">
    <source>
        <dbReference type="PROSITE" id="PS50206"/>
    </source>
</evidence>
<dbReference type="InterPro" id="IPR009078">
    <property type="entry name" value="Ferritin-like_SF"/>
</dbReference>
<dbReference type="AlphaFoldDB" id="D7E758"/>
<dbReference type="GO" id="GO:0016491">
    <property type="term" value="F:oxidoreductase activity"/>
    <property type="evidence" value="ECO:0007669"/>
    <property type="project" value="InterPro"/>
</dbReference>
<dbReference type="CDD" id="cd00158">
    <property type="entry name" value="RHOD"/>
    <property type="match status" value="1"/>
</dbReference>
<feature type="domain" description="Rhodanese" evidence="1">
    <location>
        <begin position="31"/>
        <end position="111"/>
    </location>
</feature>
<name>D7E758_METEZ</name>
<dbReference type="STRING" id="644295.Metev_0911"/>
<dbReference type="PANTHER" id="PTHR43031">
    <property type="entry name" value="FAD-DEPENDENT OXIDOREDUCTASE"/>
    <property type="match status" value="1"/>
</dbReference>
<dbReference type="PANTHER" id="PTHR43031:SF1">
    <property type="entry name" value="PYRIDINE NUCLEOTIDE-DISULPHIDE OXIDOREDUCTASE"/>
    <property type="match status" value="1"/>
</dbReference>
<dbReference type="SMART" id="SM00450">
    <property type="entry name" value="RHOD"/>
    <property type="match status" value="1"/>
</dbReference>
<dbReference type="HOGENOM" id="CLU_084155_0_0_2"/>
<accession>D7E758</accession>